<keyword evidence="1" id="KW-0732">Signal</keyword>
<feature type="signal peptide" evidence="1">
    <location>
        <begin position="1"/>
        <end position="25"/>
    </location>
</feature>
<gene>
    <name evidence="2" type="ORF">DFR37_10759</name>
</gene>
<dbReference type="OrthoDB" id="7062301at2"/>
<accession>A0A366H9R6</accession>
<keyword evidence="3" id="KW-1185">Reference proteome</keyword>
<organism evidence="2 3">
    <name type="scientific">Eoetvoesiella caeni</name>
    <dbReference type="NCBI Taxonomy" id="645616"/>
    <lineage>
        <taxon>Bacteria</taxon>
        <taxon>Pseudomonadati</taxon>
        <taxon>Pseudomonadota</taxon>
        <taxon>Betaproteobacteria</taxon>
        <taxon>Burkholderiales</taxon>
        <taxon>Alcaligenaceae</taxon>
        <taxon>Eoetvoesiella</taxon>
    </lineage>
</organism>
<evidence type="ECO:0000313" key="2">
    <source>
        <dbReference type="EMBL" id="RBP38295.1"/>
    </source>
</evidence>
<name>A0A366H9R6_9BURK</name>
<protein>
    <recommendedName>
        <fullName evidence="4">DUF4148 domain-containing protein</fullName>
    </recommendedName>
</protein>
<dbReference type="RefSeq" id="WP_113933861.1">
    <property type="nucleotide sequence ID" value="NZ_JACCEU010000008.1"/>
</dbReference>
<dbReference type="EMBL" id="QNRQ01000007">
    <property type="protein sequence ID" value="RBP38295.1"/>
    <property type="molecule type" value="Genomic_DNA"/>
</dbReference>
<dbReference type="AlphaFoldDB" id="A0A366H9R6"/>
<sequence>MSKTINALALTFGLLASGSLVTANAQGANPASAQNNQATSVGVTVKQDLADWRQAGFDEQTYRALSQDVYGKAYQQRYAEYQRLRQLHSQAQN</sequence>
<evidence type="ECO:0008006" key="4">
    <source>
        <dbReference type="Google" id="ProtNLM"/>
    </source>
</evidence>
<evidence type="ECO:0000313" key="3">
    <source>
        <dbReference type="Proteomes" id="UP000253628"/>
    </source>
</evidence>
<dbReference type="Proteomes" id="UP000253628">
    <property type="component" value="Unassembled WGS sequence"/>
</dbReference>
<feature type="chain" id="PRO_5016604263" description="DUF4148 domain-containing protein" evidence="1">
    <location>
        <begin position="26"/>
        <end position="93"/>
    </location>
</feature>
<proteinExistence type="predicted"/>
<evidence type="ECO:0000256" key="1">
    <source>
        <dbReference type="SAM" id="SignalP"/>
    </source>
</evidence>
<comment type="caution">
    <text evidence="2">The sequence shown here is derived from an EMBL/GenBank/DDBJ whole genome shotgun (WGS) entry which is preliminary data.</text>
</comment>
<reference evidence="2 3" key="1">
    <citation type="submission" date="2018-06" db="EMBL/GenBank/DDBJ databases">
        <title>Genomic Encyclopedia of Type Strains, Phase IV (KMG-IV): sequencing the most valuable type-strain genomes for metagenomic binning, comparative biology and taxonomic classification.</title>
        <authorList>
            <person name="Goeker M."/>
        </authorList>
    </citation>
    <scope>NUCLEOTIDE SEQUENCE [LARGE SCALE GENOMIC DNA]</scope>
    <source>
        <strain evidence="2 3">DSM 25520</strain>
    </source>
</reference>